<gene>
    <name evidence="1" type="ORF">PDESU_05756</name>
</gene>
<organism evidence="1 2">
    <name type="scientific">Pontiella desulfatans</name>
    <dbReference type="NCBI Taxonomy" id="2750659"/>
    <lineage>
        <taxon>Bacteria</taxon>
        <taxon>Pseudomonadati</taxon>
        <taxon>Kiritimatiellota</taxon>
        <taxon>Kiritimatiellia</taxon>
        <taxon>Kiritimatiellales</taxon>
        <taxon>Pontiellaceae</taxon>
        <taxon>Pontiella</taxon>
    </lineage>
</organism>
<evidence type="ECO:0000313" key="2">
    <source>
        <dbReference type="Proteomes" id="UP000366872"/>
    </source>
</evidence>
<dbReference type="Proteomes" id="UP000366872">
    <property type="component" value="Unassembled WGS sequence"/>
</dbReference>
<dbReference type="RefSeq" id="WP_136082655.1">
    <property type="nucleotide sequence ID" value="NZ_CAAHFG010000004.1"/>
</dbReference>
<evidence type="ECO:0000313" key="1">
    <source>
        <dbReference type="EMBL" id="VGO17161.1"/>
    </source>
</evidence>
<proteinExistence type="predicted"/>
<name>A0A6C2UCL2_PONDE</name>
<dbReference type="EMBL" id="CAAHFG010000004">
    <property type="protein sequence ID" value="VGO17161.1"/>
    <property type="molecule type" value="Genomic_DNA"/>
</dbReference>
<accession>A0A6C2UCL2</accession>
<keyword evidence="2" id="KW-1185">Reference proteome</keyword>
<dbReference type="AlphaFoldDB" id="A0A6C2UCL2"/>
<sequence length="225" mass="25623">MRAAAFHTLERQDPWKVHLQEVFAALEIPPGTMADNVAASVAMYCREFHPGGVQRTDLALLIARAFCAVNDRAAAERVLGSMQPHSRHVARWLEILSELHHFPLLLPYFSLGIIRPAEWAGAQVDRMWTLDFGRLALSESERHEMMLYRSIRAIIENMFVFWDATEGEGVLGLKGLAALNVEEGSRCKQTLTATDDLLEYMADLFRQQMQHRNWQSVPSLMNLDF</sequence>
<reference evidence="1 2" key="1">
    <citation type="submission" date="2019-04" db="EMBL/GenBank/DDBJ databases">
        <authorList>
            <person name="Van Vliet M D."/>
        </authorList>
    </citation>
    <scope>NUCLEOTIDE SEQUENCE [LARGE SCALE GENOMIC DNA]</scope>
    <source>
        <strain evidence="1 2">F1</strain>
    </source>
</reference>
<protein>
    <submittedName>
        <fullName evidence="1">Uncharacterized protein</fullName>
    </submittedName>
</protein>